<keyword evidence="8" id="KW-0505">Motor protein</keyword>
<reference evidence="15" key="3">
    <citation type="submission" date="2020-05" db="UniProtKB">
        <authorList>
            <consortium name="EnsemblMetazoa"/>
        </authorList>
    </citation>
    <scope>IDENTIFICATION</scope>
    <source>
        <strain evidence="15">USDA</strain>
    </source>
</reference>
<dbReference type="PROSITE" id="PS50082">
    <property type="entry name" value="WD_REPEATS_2"/>
    <property type="match status" value="1"/>
</dbReference>
<keyword evidence="5" id="KW-0493">Microtubule</keyword>
<dbReference type="eggNOG" id="KOG1587">
    <property type="taxonomic scope" value="Eukaryota"/>
</dbReference>
<keyword evidence="10" id="KW-0966">Cell projection</keyword>
<dbReference type="HOGENOM" id="CLU_015820_2_0_1"/>
<keyword evidence="16" id="KW-1185">Reference proteome</keyword>
<dbReference type="AlphaFoldDB" id="E0W2G6"/>
<evidence type="ECO:0000256" key="1">
    <source>
        <dbReference type="ARBA" id="ARBA00004430"/>
    </source>
</evidence>
<feature type="compositionally biased region" description="Acidic residues" evidence="13">
    <location>
        <begin position="135"/>
        <end position="164"/>
    </location>
</feature>
<comment type="similarity">
    <text evidence="2">Belongs to the dynein intermediate chain family.</text>
</comment>
<dbReference type="RefSeq" id="XP_002432560.1">
    <property type="nucleotide sequence ID" value="XM_002432515.1"/>
</dbReference>
<comment type="subcellular location">
    <subcellularLocation>
        <location evidence="1">Cytoplasm</location>
        <location evidence="1">Cytoskeleton</location>
        <location evidence="1">Cilium axoneme</location>
    </subcellularLocation>
</comment>
<dbReference type="SMART" id="SM00320">
    <property type="entry name" value="WD40"/>
    <property type="match status" value="3"/>
</dbReference>
<dbReference type="Pfam" id="PF00400">
    <property type="entry name" value="WD40"/>
    <property type="match status" value="1"/>
</dbReference>
<evidence type="ECO:0000256" key="6">
    <source>
        <dbReference type="ARBA" id="ARBA00022737"/>
    </source>
</evidence>
<dbReference type="GO" id="GO:0003341">
    <property type="term" value="P:cilium movement"/>
    <property type="evidence" value="ECO:0007669"/>
    <property type="project" value="TreeGrafter"/>
</dbReference>
<dbReference type="OrthoDB" id="10261376at2759"/>
<organism>
    <name type="scientific">Pediculus humanus subsp. corporis</name>
    <name type="common">Body louse</name>
    <dbReference type="NCBI Taxonomy" id="121224"/>
    <lineage>
        <taxon>Eukaryota</taxon>
        <taxon>Metazoa</taxon>
        <taxon>Ecdysozoa</taxon>
        <taxon>Arthropoda</taxon>
        <taxon>Hexapoda</taxon>
        <taxon>Insecta</taxon>
        <taxon>Pterygota</taxon>
        <taxon>Neoptera</taxon>
        <taxon>Paraneoptera</taxon>
        <taxon>Psocodea</taxon>
        <taxon>Troctomorpha</taxon>
        <taxon>Phthiraptera</taxon>
        <taxon>Anoplura</taxon>
        <taxon>Pediculidae</taxon>
        <taxon>Pediculus</taxon>
    </lineage>
</organism>
<dbReference type="CTD" id="8232796"/>
<dbReference type="InParanoid" id="E0W2G6"/>
<keyword evidence="4 11" id="KW-0853">WD repeat</keyword>
<dbReference type="EMBL" id="DS235878">
    <property type="protein sequence ID" value="EEB19822.1"/>
    <property type="molecule type" value="Genomic_DNA"/>
</dbReference>
<dbReference type="GO" id="GO:0036158">
    <property type="term" value="P:outer dynein arm assembly"/>
    <property type="evidence" value="ECO:0007669"/>
    <property type="project" value="TreeGrafter"/>
</dbReference>
<evidence type="ECO:0000256" key="5">
    <source>
        <dbReference type="ARBA" id="ARBA00022701"/>
    </source>
</evidence>
<keyword evidence="9" id="KW-0206">Cytoskeleton</keyword>
<keyword evidence="3" id="KW-0963">Cytoplasm</keyword>
<evidence type="ECO:0000256" key="13">
    <source>
        <dbReference type="SAM" id="MobiDB-lite"/>
    </source>
</evidence>
<dbReference type="Gene3D" id="2.130.10.10">
    <property type="entry name" value="YVTN repeat-like/Quinoprotein amine dehydrogenase"/>
    <property type="match status" value="2"/>
</dbReference>
<dbReference type="InterPro" id="IPR015943">
    <property type="entry name" value="WD40/YVTN_repeat-like_dom_sf"/>
</dbReference>
<dbReference type="EMBL" id="AAZO01007214">
    <property type="status" value="NOT_ANNOTATED_CDS"/>
    <property type="molecule type" value="Genomic_DNA"/>
</dbReference>
<dbReference type="OMA" id="YWSQGEV"/>
<dbReference type="InterPro" id="IPR001680">
    <property type="entry name" value="WD40_rpt"/>
</dbReference>
<keyword evidence="6" id="KW-0677">Repeat</keyword>
<dbReference type="SUPFAM" id="SSF50978">
    <property type="entry name" value="WD40 repeat-like"/>
    <property type="match status" value="1"/>
</dbReference>
<evidence type="ECO:0000256" key="9">
    <source>
        <dbReference type="ARBA" id="ARBA00023212"/>
    </source>
</evidence>
<evidence type="ECO:0000256" key="3">
    <source>
        <dbReference type="ARBA" id="ARBA00022490"/>
    </source>
</evidence>
<reference evidence="14" key="1">
    <citation type="submission" date="2007-04" db="EMBL/GenBank/DDBJ databases">
        <title>Annotation of Pediculus humanus corporis strain USDA.</title>
        <authorList>
            <person name="Kirkness E."/>
            <person name="Hannick L."/>
            <person name="Hass B."/>
            <person name="Bruggner R."/>
            <person name="Lawson D."/>
            <person name="Bidwell S."/>
            <person name="Joardar V."/>
            <person name="Caler E."/>
            <person name="Walenz B."/>
            <person name="Inman J."/>
            <person name="Schobel S."/>
            <person name="Galinsky K."/>
            <person name="Amedeo P."/>
            <person name="Strausberg R."/>
        </authorList>
    </citation>
    <scope>NUCLEOTIDE SEQUENCE</scope>
    <source>
        <strain evidence="14">USDA</strain>
    </source>
</reference>
<dbReference type="EMBL" id="AAZO01007215">
    <property type="status" value="NOT_ANNOTATED_CDS"/>
    <property type="molecule type" value="Genomic_DNA"/>
</dbReference>
<keyword evidence="7" id="KW-0243">Dynein</keyword>
<feature type="coiled-coil region" evidence="12">
    <location>
        <begin position="226"/>
        <end position="275"/>
    </location>
</feature>
<evidence type="ECO:0000256" key="8">
    <source>
        <dbReference type="ARBA" id="ARBA00023175"/>
    </source>
</evidence>
<feature type="repeat" description="WD" evidence="11">
    <location>
        <begin position="530"/>
        <end position="563"/>
    </location>
</feature>
<dbReference type="InterPro" id="IPR050687">
    <property type="entry name" value="Dynein_IC"/>
</dbReference>
<evidence type="ECO:0000313" key="14">
    <source>
        <dbReference type="EMBL" id="EEB19822.1"/>
    </source>
</evidence>
<dbReference type="GO" id="GO:0045504">
    <property type="term" value="F:dynein heavy chain binding"/>
    <property type="evidence" value="ECO:0007669"/>
    <property type="project" value="TreeGrafter"/>
</dbReference>
<evidence type="ECO:0000313" key="16">
    <source>
        <dbReference type="Proteomes" id="UP000009046"/>
    </source>
</evidence>
<evidence type="ECO:0000256" key="7">
    <source>
        <dbReference type="ARBA" id="ARBA00023017"/>
    </source>
</evidence>
<dbReference type="PANTHER" id="PTHR12442">
    <property type="entry name" value="DYNEIN INTERMEDIATE CHAIN"/>
    <property type="match status" value="1"/>
</dbReference>
<evidence type="ECO:0000256" key="4">
    <source>
        <dbReference type="ARBA" id="ARBA00022574"/>
    </source>
</evidence>
<evidence type="ECO:0000256" key="10">
    <source>
        <dbReference type="ARBA" id="ARBA00023273"/>
    </source>
</evidence>
<dbReference type="STRING" id="121224.E0W2G6"/>
<sequence>MSKKFDGSILDPDVGIDEILRTKAILKPDDQLDLPEYELKEEVARFLLSSDMMAPKNVVEYSFKDGGFISVQPPSPTVFLVHLESCIILKDSTEALEQLAWGVTSDEGGDADDDIKKSGDFGGEEDFDSKKNVEDDNEEIDSETLEALNYEEEGEGEGGEEEEGEKVGIEGPPQVQLKRMKKLLNAFNFCERAAMTYNNPFRDMSTQTTPLPRQVFSGLISQWMIYDFYAEDYERQQKEKEKEKEKKPIAGVKVKESEQKKLDAIKAEMLQMKANEAANIIDRMICQNLFDDISQDYKYYEDPSDEYRPEEGTLLPLWKFCYEKTKKLTVTEIQWNPQYYDLFGVTFGSYDFTKPLPGALCLFTLKNPSFPEYIRLTDFGLLTVSIHSKEAYLMAVGGIDGTLSIYNKNLLTKAPQYQSDSVNKHLGAIWQVRWGEDMADGEFNVFSISSDGRVCNWILMQNQLIVTVTISLTLPIRRVAGPDGAMVDIKASGTVLAFHPKNRQIYLVGTEEGKIFKCSSLYHSKYLFTYEAHTMPVHKISFNRYNSSIFLSCSGDWTVKIWEDLRSSPIFCFDLGCSVGDAQWAPYSSSVFAAITVDGKCHVFDLKVNKYKAICTQNVVSRKGKNRATRLKFNYHMPIIVVGDERGTITTLKLSPNLRLKAKVSKKKDNYVEPRDLEINKLEKILSYVTEPTVLVPPPDKESVNVN</sequence>
<evidence type="ECO:0000256" key="12">
    <source>
        <dbReference type="SAM" id="Coils"/>
    </source>
</evidence>
<reference evidence="14" key="2">
    <citation type="submission" date="2007-04" db="EMBL/GenBank/DDBJ databases">
        <title>The genome of the human body louse.</title>
        <authorList>
            <consortium name="The Human Body Louse Genome Consortium"/>
            <person name="Kirkness E."/>
            <person name="Walenz B."/>
            <person name="Hass B."/>
            <person name="Bruggner R."/>
            <person name="Strausberg R."/>
        </authorList>
    </citation>
    <scope>NUCLEOTIDE SEQUENCE</scope>
    <source>
        <strain evidence="14">USDA</strain>
    </source>
</reference>
<dbReference type="FunCoup" id="E0W2G6">
    <property type="interactions" value="41"/>
</dbReference>
<proteinExistence type="inferred from homology"/>
<dbReference type="GO" id="GO:0045503">
    <property type="term" value="F:dynein light chain binding"/>
    <property type="evidence" value="ECO:0007669"/>
    <property type="project" value="TreeGrafter"/>
</dbReference>
<dbReference type="PANTHER" id="PTHR12442:SF11">
    <property type="entry name" value="DYNEIN AXONEMAL INTERMEDIATE CHAIN 1"/>
    <property type="match status" value="1"/>
</dbReference>
<name>E0W2G6_PEDHC</name>
<dbReference type="Proteomes" id="UP000009046">
    <property type="component" value="Unassembled WGS sequence"/>
</dbReference>
<evidence type="ECO:0000313" key="15">
    <source>
        <dbReference type="EnsemblMetazoa" id="PHUM591980-PA"/>
    </source>
</evidence>
<evidence type="ECO:0000256" key="2">
    <source>
        <dbReference type="ARBA" id="ARBA00011059"/>
    </source>
</evidence>
<evidence type="ECO:0000256" key="11">
    <source>
        <dbReference type="PROSITE-ProRule" id="PRU00221"/>
    </source>
</evidence>
<dbReference type="VEuPathDB" id="VectorBase:PHUM591980"/>
<accession>E0W2G6</accession>
<dbReference type="GeneID" id="8232796"/>
<dbReference type="EnsemblMetazoa" id="PHUM591980-RA">
    <property type="protein sequence ID" value="PHUM591980-PA"/>
    <property type="gene ID" value="PHUM591980"/>
</dbReference>
<feature type="region of interest" description="Disordered" evidence="13">
    <location>
        <begin position="104"/>
        <end position="168"/>
    </location>
</feature>
<keyword evidence="12" id="KW-0175">Coiled coil</keyword>
<dbReference type="GO" id="GO:0005874">
    <property type="term" value="C:microtubule"/>
    <property type="evidence" value="ECO:0007669"/>
    <property type="project" value="UniProtKB-KW"/>
</dbReference>
<gene>
    <name evidence="15" type="primary">8232796</name>
    <name evidence="14" type="ORF">Phum_PHUM591980</name>
</gene>
<dbReference type="KEGG" id="phu:Phum_PHUM591980"/>
<dbReference type="InterPro" id="IPR036322">
    <property type="entry name" value="WD40_repeat_dom_sf"/>
</dbReference>
<protein>
    <submittedName>
        <fullName evidence="14 15">Dynein intermediate chain 2, ciliary, putative</fullName>
    </submittedName>
</protein>
<dbReference type="GO" id="GO:0036157">
    <property type="term" value="C:outer dynein arm"/>
    <property type="evidence" value="ECO:0007669"/>
    <property type="project" value="TreeGrafter"/>
</dbReference>